<reference evidence="2" key="1">
    <citation type="submission" date="2013-09" db="EMBL/GenBank/DDBJ databases">
        <title>Corchorus olitorius genome sequencing.</title>
        <authorList>
            <person name="Alam M."/>
            <person name="Haque M.S."/>
            <person name="Islam M.S."/>
            <person name="Emdad E.M."/>
            <person name="Islam M.M."/>
            <person name="Ahmed B."/>
            <person name="Halim A."/>
            <person name="Hossen Q.M.M."/>
            <person name="Hossain M.Z."/>
            <person name="Ahmed R."/>
            <person name="Khan M.M."/>
            <person name="Islam R."/>
            <person name="Rashid M.M."/>
            <person name="Khan S.A."/>
            <person name="Rahman M.S."/>
            <person name="Alam M."/>
            <person name="Yahiya A.S."/>
            <person name="Khan M.S."/>
            <person name="Azam M.S."/>
            <person name="Haque T."/>
            <person name="Lashkar M.Z.H."/>
            <person name="Akhand A.I."/>
            <person name="Morshed G."/>
            <person name="Roy S."/>
            <person name="Uddin K.S."/>
            <person name="Rabeya T."/>
            <person name="Hossain A.S."/>
            <person name="Chowdhury A."/>
            <person name="Snigdha A.R."/>
            <person name="Mortoza M.S."/>
            <person name="Matin S.A."/>
            <person name="Hoque S.M.E."/>
            <person name="Islam M.K."/>
            <person name="Roy D.K."/>
            <person name="Haider R."/>
            <person name="Moosa M.M."/>
            <person name="Elias S.M."/>
            <person name="Hasan A.M."/>
            <person name="Jahan S."/>
            <person name="Shafiuddin M."/>
            <person name="Mahmood N."/>
            <person name="Shommy N.S."/>
        </authorList>
    </citation>
    <scope>NUCLEOTIDE SEQUENCE [LARGE SCALE GENOMIC DNA]</scope>
    <source>
        <strain evidence="2">cv. O-4</strain>
    </source>
</reference>
<dbReference type="EMBL" id="AWUE01014290">
    <property type="protein sequence ID" value="OMP04165.1"/>
    <property type="molecule type" value="Genomic_DNA"/>
</dbReference>
<gene>
    <name evidence="1" type="ORF">COLO4_09886</name>
</gene>
<dbReference type="Proteomes" id="UP000187203">
    <property type="component" value="Unassembled WGS sequence"/>
</dbReference>
<organism evidence="1 2">
    <name type="scientific">Corchorus olitorius</name>
    <dbReference type="NCBI Taxonomy" id="93759"/>
    <lineage>
        <taxon>Eukaryota</taxon>
        <taxon>Viridiplantae</taxon>
        <taxon>Streptophyta</taxon>
        <taxon>Embryophyta</taxon>
        <taxon>Tracheophyta</taxon>
        <taxon>Spermatophyta</taxon>
        <taxon>Magnoliopsida</taxon>
        <taxon>eudicotyledons</taxon>
        <taxon>Gunneridae</taxon>
        <taxon>Pentapetalae</taxon>
        <taxon>rosids</taxon>
        <taxon>malvids</taxon>
        <taxon>Malvales</taxon>
        <taxon>Malvaceae</taxon>
        <taxon>Grewioideae</taxon>
        <taxon>Apeibeae</taxon>
        <taxon>Corchorus</taxon>
    </lineage>
</organism>
<sequence length="38" mass="4137">MKALLVPAPFQAQGLLLSEASIFLIFRIIEEDCISGDS</sequence>
<dbReference type="AlphaFoldDB" id="A0A1R3KAN0"/>
<evidence type="ECO:0000313" key="2">
    <source>
        <dbReference type="Proteomes" id="UP000187203"/>
    </source>
</evidence>
<keyword evidence="2" id="KW-1185">Reference proteome</keyword>
<evidence type="ECO:0000313" key="1">
    <source>
        <dbReference type="EMBL" id="OMP04165.1"/>
    </source>
</evidence>
<comment type="caution">
    <text evidence="1">The sequence shown here is derived from an EMBL/GenBank/DDBJ whole genome shotgun (WGS) entry which is preliminary data.</text>
</comment>
<proteinExistence type="predicted"/>
<name>A0A1R3KAN0_9ROSI</name>
<accession>A0A1R3KAN0</accession>
<protein>
    <submittedName>
        <fullName evidence="1">Uncharacterized protein</fullName>
    </submittedName>
</protein>